<feature type="transmembrane region" description="Helical" evidence="12">
    <location>
        <begin position="77"/>
        <end position="98"/>
    </location>
</feature>
<evidence type="ECO:0000256" key="7">
    <source>
        <dbReference type="ARBA" id="ARBA00022723"/>
    </source>
</evidence>
<keyword evidence="5" id="KW-0349">Heme</keyword>
<sequence length="380" mass="41391">MFDYETLKLIWWVLIGVLLIGFALTDGFDMGAMALMPFVGKTDNERRVAINTIAPHWDGNQVWFITAGGALFAAWPMVYAVAFSGLYWAMLLVLFALFCRPVGFDYRSKLENRKWRGAWDWALFVGGALPALLFGVAFGNLFLGLPFRLDELMRSTYEGSFFALLHPFALLAGVVSLSMLCAHGGAWLMLRTDADLHQRSRQATQLCALAYLLSFAAAGTWLVLGIQGFSLVGGFGDLGAALNPLHKQVSLDNSGWLANYAQYPLTRFAPLAGLAGGVLALLGALFNRGGVAFLGSSLAIVGTLCTAGFALFPFVFPSSLDPASSLTVWDAVSSHKTLGIMLVVAGIFVPLILLYTLWCYTRMWGRLTDQTIESNPHGLY</sequence>
<dbReference type="GO" id="GO:0016682">
    <property type="term" value="F:oxidoreductase activity, acting on diphenols and related substances as donors, oxygen as acceptor"/>
    <property type="evidence" value="ECO:0007669"/>
    <property type="project" value="TreeGrafter"/>
</dbReference>
<proteinExistence type="inferred from homology"/>
<protein>
    <submittedName>
        <fullName evidence="13">Cytochrome bd-I ubiquinol oxidase subunit 2 apoprotein</fullName>
    </submittedName>
</protein>
<dbReference type="GO" id="GO:0046872">
    <property type="term" value="F:metal ion binding"/>
    <property type="evidence" value="ECO:0007669"/>
    <property type="project" value="UniProtKB-KW"/>
</dbReference>
<dbReference type="GO" id="GO:0070069">
    <property type="term" value="C:cytochrome complex"/>
    <property type="evidence" value="ECO:0007669"/>
    <property type="project" value="TreeGrafter"/>
</dbReference>
<dbReference type="RefSeq" id="WP_090348422.1">
    <property type="nucleotide sequence ID" value="NZ_LT629751.1"/>
</dbReference>
<reference evidence="14" key="1">
    <citation type="submission" date="2016-10" db="EMBL/GenBank/DDBJ databases">
        <authorList>
            <person name="Varghese N."/>
            <person name="Submissions S."/>
        </authorList>
    </citation>
    <scope>NUCLEOTIDE SEQUENCE [LARGE SCALE GENOMIC DNA]</scope>
    <source>
        <strain evidence="14">KCTC 32247</strain>
    </source>
</reference>
<dbReference type="PIRSF" id="PIRSF000267">
    <property type="entry name" value="Cyt_oxidse_sub2"/>
    <property type="match status" value="1"/>
</dbReference>
<keyword evidence="4" id="KW-1003">Cell membrane</keyword>
<evidence type="ECO:0000256" key="8">
    <source>
        <dbReference type="ARBA" id="ARBA00022982"/>
    </source>
</evidence>
<keyword evidence="9 12" id="KW-1133">Transmembrane helix</keyword>
<comment type="subcellular location">
    <subcellularLocation>
        <location evidence="1">Cell membrane</location>
        <topology evidence="1">Multi-pass membrane protein</topology>
    </subcellularLocation>
</comment>
<dbReference type="OrthoDB" id="9776710at2"/>
<keyword evidence="14" id="KW-1185">Reference proteome</keyword>
<feature type="transmembrane region" description="Helical" evidence="12">
    <location>
        <begin position="163"/>
        <end position="188"/>
    </location>
</feature>
<evidence type="ECO:0000256" key="9">
    <source>
        <dbReference type="ARBA" id="ARBA00022989"/>
    </source>
</evidence>
<organism evidence="13 14">
    <name type="scientific">Pseudomonas oryzae</name>
    <dbReference type="NCBI Taxonomy" id="1392877"/>
    <lineage>
        <taxon>Bacteria</taxon>
        <taxon>Pseudomonadati</taxon>
        <taxon>Pseudomonadota</taxon>
        <taxon>Gammaproteobacteria</taxon>
        <taxon>Pseudomonadales</taxon>
        <taxon>Pseudomonadaceae</taxon>
        <taxon>Pseudomonas</taxon>
    </lineage>
</organism>
<dbReference type="PANTHER" id="PTHR43141">
    <property type="entry name" value="CYTOCHROME BD2 SUBUNIT II"/>
    <property type="match status" value="1"/>
</dbReference>
<dbReference type="GO" id="GO:0019646">
    <property type="term" value="P:aerobic electron transport chain"/>
    <property type="evidence" value="ECO:0007669"/>
    <property type="project" value="TreeGrafter"/>
</dbReference>
<evidence type="ECO:0000256" key="4">
    <source>
        <dbReference type="ARBA" id="ARBA00022475"/>
    </source>
</evidence>
<evidence type="ECO:0000256" key="11">
    <source>
        <dbReference type="ARBA" id="ARBA00023136"/>
    </source>
</evidence>
<dbReference type="PANTHER" id="PTHR43141:SF5">
    <property type="entry name" value="CYTOCHROME BD-I UBIQUINOL OXIDASE SUBUNIT 2"/>
    <property type="match status" value="1"/>
</dbReference>
<evidence type="ECO:0000256" key="6">
    <source>
        <dbReference type="ARBA" id="ARBA00022692"/>
    </source>
</evidence>
<name>A0A1H1RBK9_9PSED</name>
<dbReference type="NCBIfam" id="TIGR00203">
    <property type="entry name" value="cydB"/>
    <property type="match status" value="1"/>
</dbReference>
<keyword evidence="10" id="KW-0408">Iron</keyword>
<dbReference type="GO" id="GO:0005886">
    <property type="term" value="C:plasma membrane"/>
    <property type="evidence" value="ECO:0007669"/>
    <property type="project" value="UniProtKB-SubCell"/>
</dbReference>
<evidence type="ECO:0000313" key="13">
    <source>
        <dbReference type="EMBL" id="SDS33055.1"/>
    </source>
</evidence>
<keyword evidence="8" id="KW-0249">Electron transport</keyword>
<keyword evidence="3" id="KW-0813">Transport</keyword>
<dbReference type="EMBL" id="LT629751">
    <property type="protein sequence ID" value="SDS33055.1"/>
    <property type="molecule type" value="Genomic_DNA"/>
</dbReference>
<evidence type="ECO:0000256" key="12">
    <source>
        <dbReference type="SAM" id="Phobius"/>
    </source>
</evidence>
<feature type="transmembrane region" description="Helical" evidence="12">
    <location>
        <begin position="337"/>
        <end position="358"/>
    </location>
</feature>
<dbReference type="GO" id="GO:0009055">
    <property type="term" value="F:electron transfer activity"/>
    <property type="evidence" value="ECO:0007669"/>
    <property type="project" value="TreeGrafter"/>
</dbReference>
<dbReference type="STRING" id="1392877.SAMN05216221_1582"/>
<evidence type="ECO:0000256" key="5">
    <source>
        <dbReference type="ARBA" id="ARBA00022617"/>
    </source>
</evidence>
<dbReference type="Pfam" id="PF02322">
    <property type="entry name" value="Cyt_bd_oxida_II"/>
    <property type="match status" value="1"/>
</dbReference>
<feature type="transmembrane region" description="Helical" evidence="12">
    <location>
        <begin position="9"/>
        <end position="28"/>
    </location>
</feature>
<accession>A0A1H1RBK9</accession>
<evidence type="ECO:0000313" key="14">
    <source>
        <dbReference type="Proteomes" id="UP000243359"/>
    </source>
</evidence>
<feature type="transmembrane region" description="Helical" evidence="12">
    <location>
        <begin position="209"/>
        <end position="229"/>
    </location>
</feature>
<keyword evidence="6 12" id="KW-0812">Transmembrane</keyword>
<dbReference type="AlphaFoldDB" id="A0A1H1RBK9"/>
<comment type="similarity">
    <text evidence="2">Belongs to the cytochrome ubiquinol oxidase subunit 2 family.</text>
</comment>
<keyword evidence="11 12" id="KW-0472">Membrane</keyword>
<evidence type="ECO:0000256" key="10">
    <source>
        <dbReference type="ARBA" id="ARBA00023004"/>
    </source>
</evidence>
<gene>
    <name evidence="13" type="ORF">SAMN05216221_1582</name>
</gene>
<dbReference type="Proteomes" id="UP000243359">
    <property type="component" value="Chromosome I"/>
</dbReference>
<evidence type="ECO:0000256" key="2">
    <source>
        <dbReference type="ARBA" id="ARBA00007543"/>
    </source>
</evidence>
<evidence type="ECO:0000256" key="1">
    <source>
        <dbReference type="ARBA" id="ARBA00004651"/>
    </source>
</evidence>
<feature type="transmembrane region" description="Helical" evidence="12">
    <location>
        <begin position="119"/>
        <end position="143"/>
    </location>
</feature>
<feature type="transmembrane region" description="Helical" evidence="12">
    <location>
        <begin position="268"/>
        <end position="286"/>
    </location>
</feature>
<dbReference type="InterPro" id="IPR003317">
    <property type="entry name" value="Cyt-d_oxidase_su2"/>
</dbReference>
<keyword evidence="7" id="KW-0479">Metal-binding</keyword>
<feature type="transmembrane region" description="Helical" evidence="12">
    <location>
        <begin position="298"/>
        <end position="317"/>
    </location>
</feature>
<evidence type="ECO:0000256" key="3">
    <source>
        <dbReference type="ARBA" id="ARBA00022448"/>
    </source>
</evidence>